<dbReference type="PATRIC" id="fig|1056511.3.peg.4847"/>
<evidence type="ECO:0000313" key="3">
    <source>
        <dbReference type="Proteomes" id="UP000011134"/>
    </source>
</evidence>
<accession>L8J6H4</accession>
<dbReference type="Proteomes" id="UP000011134">
    <property type="component" value="Unassembled WGS sequence"/>
</dbReference>
<keyword evidence="1" id="KW-0732">Signal</keyword>
<gene>
    <name evidence="2" type="ORF">C942_04034</name>
</gene>
<feature type="chain" id="PRO_5003992695" description="Porin domain-containing protein" evidence="1">
    <location>
        <begin position="19"/>
        <end position="394"/>
    </location>
</feature>
<evidence type="ECO:0000313" key="2">
    <source>
        <dbReference type="EMBL" id="ELR63199.1"/>
    </source>
</evidence>
<dbReference type="AlphaFoldDB" id="L8J6H4"/>
<feature type="signal peptide" evidence="1">
    <location>
        <begin position="1"/>
        <end position="18"/>
    </location>
</feature>
<keyword evidence="3" id="KW-1185">Reference proteome</keyword>
<protein>
    <recommendedName>
        <fullName evidence="4">Porin domain-containing protein</fullName>
    </recommendedName>
</protein>
<organism evidence="2 3">
    <name type="scientific">Photobacterium marinum</name>
    <dbReference type="NCBI Taxonomy" id="1056511"/>
    <lineage>
        <taxon>Bacteria</taxon>
        <taxon>Pseudomonadati</taxon>
        <taxon>Pseudomonadota</taxon>
        <taxon>Gammaproteobacteria</taxon>
        <taxon>Vibrionales</taxon>
        <taxon>Vibrionaceae</taxon>
        <taxon>Photobacterium</taxon>
    </lineage>
</organism>
<sequence>MKRYIVVLTALFSISAHAEETGLDGLHGIVVSNLTFQKANNDMLRGLKAPTYENGNVNINPVIADSSGRLQNAFIVNYTKNKWTVSLDYLDLRTIGDAYSLTNPFSFGVNTFESDHFPNSIKTVNALSGIYELNLSYNNKNNSFIIGKVDTSLYYLADPVFAGDLTNGVDYANAATRVVAPPFPSIAVVAKHQFSDSNWSVTGIVGDSFGDRESLNAGKNISNGDLSYVVEANYYTSKRHFQITLNHVDSFNKMDKGITSENPAVNAAVFTVSDWVTDDIALFSRVGMSNGDAQVEDLNVLVGTKYNYEDWSLIASQSATRVAVDSMGGNSRKGDYTFVTEAILNYNIDQDTSFAFTYDHYGTSGSALLDKDGGIGGKSSNNVFGIRLTHFYKF</sequence>
<reference evidence="2 3" key="1">
    <citation type="submission" date="2012-12" db="EMBL/GenBank/DDBJ databases">
        <title>Genome Assembly of Photobacterium sp. AK15.</title>
        <authorList>
            <person name="Khatri I."/>
            <person name="Vaidya B."/>
            <person name="Srinivas T.N.R."/>
            <person name="Subramanian S."/>
            <person name="Pinnaka A."/>
        </authorList>
    </citation>
    <scope>NUCLEOTIDE SEQUENCE [LARGE SCALE GENOMIC DNA]</scope>
    <source>
        <strain evidence="2 3">AK15</strain>
    </source>
</reference>
<proteinExistence type="predicted"/>
<dbReference type="EMBL" id="AMZO01000049">
    <property type="protein sequence ID" value="ELR63199.1"/>
    <property type="molecule type" value="Genomic_DNA"/>
</dbReference>
<evidence type="ECO:0000256" key="1">
    <source>
        <dbReference type="SAM" id="SignalP"/>
    </source>
</evidence>
<name>L8J6H4_9GAMM</name>
<comment type="caution">
    <text evidence="2">The sequence shown here is derived from an EMBL/GenBank/DDBJ whole genome shotgun (WGS) entry which is preliminary data.</text>
</comment>
<evidence type="ECO:0008006" key="4">
    <source>
        <dbReference type="Google" id="ProtNLM"/>
    </source>
</evidence>
<dbReference type="RefSeq" id="WP_007471272.1">
    <property type="nucleotide sequence ID" value="NZ_AMZO01000049.1"/>
</dbReference>